<feature type="domain" description="PUA" evidence="4">
    <location>
        <begin position="480"/>
        <end position="547"/>
    </location>
</feature>
<dbReference type="InterPro" id="IPR053418">
    <property type="entry name" value="Archaeosine_synthase_1"/>
</dbReference>
<dbReference type="GO" id="GO:0006400">
    <property type="term" value="P:tRNA modification"/>
    <property type="evidence" value="ECO:0007669"/>
    <property type="project" value="InterPro"/>
</dbReference>
<dbReference type="SMART" id="SM00359">
    <property type="entry name" value="PUA"/>
    <property type="match status" value="1"/>
</dbReference>
<keyword evidence="6" id="KW-1185">Reference proteome</keyword>
<dbReference type="SUPFAM" id="SSF88697">
    <property type="entry name" value="PUA domain-like"/>
    <property type="match status" value="1"/>
</dbReference>
<evidence type="ECO:0000256" key="1">
    <source>
        <dbReference type="ARBA" id="ARBA00005030"/>
    </source>
</evidence>
<evidence type="ECO:0000259" key="4">
    <source>
        <dbReference type="SMART" id="SM00359"/>
    </source>
</evidence>
<comment type="similarity">
    <text evidence="2">Belongs to the archaeosine synthase type 1 family.</text>
</comment>
<dbReference type="PROSITE" id="PS50890">
    <property type="entry name" value="PUA"/>
    <property type="match status" value="1"/>
</dbReference>
<organism evidence="5 6">
    <name type="scientific">Methanoculleus thermophilus</name>
    <dbReference type="NCBI Taxonomy" id="2200"/>
    <lineage>
        <taxon>Archaea</taxon>
        <taxon>Methanobacteriati</taxon>
        <taxon>Methanobacteriota</taxon>
        <taxon>Stenosarchaea group</taxon>
        <taxon>Methanomicrobia</taxon>
        <taxon>Methanomicrobiales</taxon>
        <taxon>Methanomicrobiaceae</taxon>
        <taxon>Methanoculleus</taxon>
    </lineage>
</organism>
<dbReference type="InterPro" id="IPR002478">
    <property type="entry name" value="PUA"/>
</dbReference>
<dbReference type="Proteomes" id="UP000326500">
    <property type="component" value="Unassembled WGS sequence"/>
</dbReference>
<dbReference type="NCBIfam" id="TIGR00451">
    <property type="entry name" value="unchar_dom_2"/>
    <property type="match status" value="1"/>
</dbReference>
<dbReference type="SUPFAM" id="SSF51713">
    <property type="entry name" value="tRNA-guanine transglycosylase"/>
    <property type="match status" value="1"/>
</dbReference>
<dbReference type="NCBIfam" id="NF040592">
    <property type="entry name" value="tRNA_mod_ArcS"/>
    <property type="match status" value="1"/>
</dbReference>
<dbReference type="CDD" id="cd21149">
    <property type="entry name" value="PUA_archaeosine_TGT"/>
    <property type="match status" value="1"/>
</dbReference>
<dbReference type="EMBL" id="FNFT01000007">
    <property type="protein sequence ID" value="SDK31260.1"/>
    <property type="molecule type" value="Genomic_DNA"/>
</dbReference>
<dbReference type="InterPro" id="IPR036895">
    <property type="entry name" value="Uracil-DNA_glycosylase-like_sf"/>
</dbReference>
<comment type="pathway">
    <text evidence="1">tRNA modification; archaeosine-tRNA biosynthesis.</text>
</comment>
<name>A0A1G9AX12_9EURY</name>
<dbReference type="SUPFAM" id="SSF52141">
    <property type="entry name" value="Uracil-DNA glycosylase-like"/>
    <property type="match status" value="1"/>
</dbReference>
<dbReference type="Gene3D" id="2.30.130.10">
    <property type="entry name" value="PUA domain"/>
    <property type="match status" value="1"/>
</dbReference>
<evidence type="ECO:0000313" key="6">
    <source>
        <dbReference type="Proteomes" id="UP000326500"/>
    </source>
</evidence>
<keyword evidence="3" id="KW-0819">tRNA processing</keyword>
<proteinExistence type="inferred from homology"/>
<evidence type="ECO:0000256" key="2">
    <source>
        <dbReference type="ARBA" id="ARBA00008906"/>
    </source>
</evidence>
<dbReference type="InterPro" id="IPR036511">
    <property type="entry name" value="TGT-like_sf"/>
</dbReference>
<evidence type="ECO:0000313" key="5">
    <source>
        <dbReference type="EMBL" id="SDK31260.1"/>
    </source>
</evidence>
<gene>
    <name evidence="5" type="ORF">SAMN04488571_10752</name>
</gene>
<protein>
    <submittedName>
        <fullName evidence="5">tRNA-archaeosine synthase</fullName>
    </submittedName>
</protein>
<accession>A0A1G9AX12</accession>
<dbReference type="InterPro" id="IPR036974">
    <property type="entry name" value="PUA_sf"/>
</dbReference>
<dbReference type="InterPro" id="IPR015947">
    <property type="entry name" value="PUA-like_sf"/>
</dbReference>
<dbReference type="AlphaFoldDB" id="A0A1G9AX12"/>
<dbReference type="InterPro" id="IPR004521">
    <property type="entry name" value="Uncharacterised_CHP00451"/>
</dbReference>
<dbReference type="InterPro" id="IPR040777">
    <property type="entry name" value="DUF5591"/>
</dbReference>
<dbReference type="Pfam" id="PF17884">
    <property type="entry name" value="DUF5591"/>
    <property type="match status" value="1"/>
</dbReference>
<dbReference type="Gene3D" id="3.20.20.105">
    <property type="entry name" value="Queuine tRNA-ribosyltransferase-like"/>
    <property type="match status" value="1"/>
</dbReference>
<sequence>MWRCTVSRYEAQKRDGLARIGVYEEGEKRVSLPAALDTDALFPALRKRPFSNVPLAADEAFVRDYFSPGEGQPMAVHPLAPSRAESGDCVLIANWHTALKNPRNYAGWLAVLKEKIPPDTAWYAPASALPSTACLLIYSGFDLFDYRAVDLASAQNLFCLPEGEFPASLMETGVCGCEGCRDGDLAKHNRLALDREIALVRHYIEAGRLRELMELRCRADAAQVGVMRFLDRNYAFMERSLPIVRAVPMHANTAESQNRAEIRRFADRVIERFIPTRTDVAVLLPCSAKKPYSLSRSHKFFMNAVDRRAHELIVTSPLGLVPRELERIYPAGHYDVPVTGYWDREECAFIADILARYFAAHPYRRVIAHLEGGALTVAEMAAEACGIDLEVTCRGHPTSPTSLRALSDALEGERRMQTDTIRGTVSWQFATDIDTKGLQIRGRSMQMAVLRGKQQLFSIDPGTGLFRPTFEGWDLIPEGYRVRIDAFVPQGDILAPGITDCDPRIREGDEVLIEGPLAIATGRALMGADEMLRSKRGIAVRVRKVRKVGE</sequence>
<dbReference type="STRING" id="2200.GCA_001571405_02036"/>
<dbReference type="UniPathway" id="UPA00393"/>
<dbReference type="Pfam" id="PF01472">
    <property type="entry name" value="PUA"/>
    <property type="match status" value="1"/>
</dbReference>
<dbReference type="GO" id="GO:0003723">
    <property type="term" value="F:RNA binding"/>
    <property type="evidence" value="ECO:0007669"/>
    <property type="project" value="InterPro"/>
</dbReference>
<evidence type="ECO:0000256" key="3">
    <source>
        <dbReference type="ARBA" id="ARBA00022694"/>
    </source>
</evidence>
<dbReference type="Gene3D" id="3.40.50.10630">
    <property type="entry name" value="Uracil-DNA glycosylase-like"/>
    <property type="match status" value="1"/>
</dbReference>
<dbReference type="RefSeq" id="WP_236707454.1">
    <property type="nucleotide sequence ID" value="NZ_BCNX01000010.1"/>
</dbReference>
<reference evidence="5 6" key="1">
    <citation type="submission" date="2016-10" db="EMBL/GenBank/DDBJ databases">
        <authorList>
            <person name="Varghese N."/>
            <person name="Submissions S."/>
        </authorList>
    </citation>
    <scope>NUCLEOTIDE SEQUENCE [LARGE SCALE GENOMIC DNA]</scope>
    <source>
        <strain evidence="5 6">DSM 2373</strain>
    </source>
</reference>